<feature type="region of interest" description="Disordered" evidence="1">
    <location>
        <begin position="1"/>
        <end position="265"/>
    </location>
</feature>
<sequence length="286" mass="31459">MNPSNKDTWHSGGGGSQPHPGVDQMNQPPTRPLGSYGELLFPLCPLFPRPYHPVNQSSGHTLPTLSDLTQGAGAPPASHQPPPRYGQHQQPSHPPNHPLPGIGQSMQHSPPQASMNRERERDSRERDRERERERELERQRELAREDEMIQREREYRERERDRDLMDRYNREQSHHPVQSHAGPIPIHQPVASKGHNPLGGPNGLLSNLGANAAPNPPQGSIPSSNAPGGLFGNQMQQLTDGPPRTYLHQGQPPQQSMLGFNGTAPPQIPGSVAALAQGQQPILNVS</sequence>
<comment type="caution">
    <text evidence="2">The sequence shown here is derived from an EMBL/GenBank/DDBJ whole genome shotgun (WGS) entry which is preliminary data.</text>
</comment>
<evidence type="ECO:0000256" key="1">
    <source>
        <dbReference type="SAM" id="MobiDB-lite"/>
    </source>
</evidence>
<evidence type="ECO:0000313" key="2">
    <source>
        <dbReference type="EMBL" id="PGH33585.1"/>
    </source>
</evidence>
<proteinExistence type="predicted"/>
<feature type="compositionally biased region" description="Basic and acidic residues" evidence="1">
    <location>
        <begin position="116"/>
        <end position="174"/>
    </location>
</feature>
<dbReference type="STRING" id="73230.A0A2B7ZIY1"/>
<reference evidence="2 3" key="1">
    <citation type="submission" date="2017-10" db="EMBL/GenBank/DDBJ databases">
        <title>Comparative genomics in systemic dimorphic fungi from Ajellomycetaceae.</title>
        <authorList>
            <person name="Munoz J.F."/>
            <person name="Mcewen J.G."/>
            <person name="Clay O.K."/>
            <person name="Cuomo C.A."/>
        </authorList>
    </citation>
    <scope>NUCLEOTIDE SEQUENCE [LARGE SCALE GENOMIC DNA]</scope>
    <source>
        <strain evidence="2 3">UAMH4076</strain>
    </source>
</reference>
<feature type="compositionally biased region" description="Polar residues" evidence="1">
    <location>
        <begin position="104"/>
        <end position="115"/>
    </location>
</feature>
<dbReference type="EMBL" id="PDND01000059">
    <property type="protein sequence ID" value="PGH33585.1"/>
    <property type="molecule type" value="Genomic_DNA"/>
</dbReference>
<accession>A0A2B7ZIY1</accession>
<dbReference type="VEuPathDB" id="FungiDB:EMCG_08432"/>
<organism evidence="2 3">
    <name type="scientific">[Emmonsia] crescens</name>
    <dbReference type="NCBI Taxonomy" id="73230"/>
    <lineage>
        <taxon>Eukaryota</taxon>
        <taxon>Fungi</taxon>
        <taxon>Dikarya</taxon>
        <taxon>Ascomycota</taxon>
        <taxon>Pezizomycotina</taxon>
        <taxon>Eurotiomycetes</taxon>
        <taxon>Eurotiomycetidae</taxon>
        <taxon>Onygenales</taxon>
        <taxon>Ajellomycetaceae</taxon>
        <taxon>Emergomyces</taxon>
    </lineage>
</organism>
<dbReference type="AlphaFoldDB" id="A0A2B7ZIY1"/>
<feature type="compositionally biased region" description="Polar residues" evidence="1">
    <location>
        <begin position="54"/>
        <end position="69"/>
    </location>
</feature>
<feature type="compositionally biased region" description="Low complexity" evidence="1">
    <location>
        <begin position="196"/>
        <end position="213"/>
    </location>
</feature>
<name>A0A2B7ZIY1_9EURO</name>
<keyword evidence="3" id="KW-1185">Reference proteome</keyword>
<gene>
    <name evidence="2" type="ORF">GX50_03573</name>
</gene>
<dbReference type="Proteomes" id="UP000226031">
    <property type="component" value="Unassembled WGS sequence"/>
</dbReference>
<evidence type="ECO:0000313" key="3">
    <source>
        <dbReference type="Proteomes" id="UP000226031"/>
    </source>
</evidence>
<protein>
    <submittedName>
        <fullName evidence="2">Paired amphipathic helix protein Sin3a</fullName>
    </submittedName>
</protein>